<keyword evidence="2" id="KW-1185">Reference proteome</keyword>
<comment type="caution">
    <text evidence="1">The sequence shown here is derived from an EMBL/GenBank/DDBJ whole genome shotgun (WGS) entry which is preliminary data.</text>
</comment>
<sequence length="165" mass="19055">MMLAVAGTQAMATEPRTAWYVQGGVAEDAQSLTVGASRDWRWEKQYRYGHVSGQWQGEVARWHSESQNSTQVGVTPALRWRPNGWREGWFVEGGIGVNVIFPKYNTRSKEFSTTFNFGDHIAIGKQFGADRQHEWSLRFQHFSNARIENPNPGENFLQFRYTRRL</sequence>
<evidence type="ECO:0000313" key="2">
    <source>
        <dbReference type="Proteomes" id="UP000781710"/>
    </source>
</evidence>
<dbReference type="EMBL" id="PDWW01000004">
    <property type="protein sequence ID" value="KAF1726345.1"/>
    <property type="molecule type" value="Genomic_DNA"/>
</dbReference>
<dbReference type="Gene3D" id="2.40.160.20">
    <property type="match status" value="1"/>
</dbReference>
<dbReference type="RefSeq" id="WP_162336703.1">
    <property type="nucleotide sequence ID" value="NZ_CP171632.1"/>
</dbReference>
<dbReference type="GO" id="GO:0016787">
    <property type="term" value="F:hydrolase activity"/>
    <property type="evidence" value="ECO:0007669"/>
    <property type="project" value="UniProtKB-KW"/>
</dbReference>
<keyword evidence="1" id="KW-0378">Hydrolase</keyword>
<dbReference type="Pfam" id="PF09411">
    <property type="entry name" value="PagL"/>
    <property type="match status" value="1"/>
</dbReference>
<dbReference type="Proteomes" id="UP000781710">
    <property type="component" value="Unassembled WGS sequence"/>
</dbReference>
<accession>A0ABQ6ZJM2</accession>
<proteinExistence type="predicted"/>
<evidence type="ECO:0000313" key="1">
    <source>
        <dbReference type="EMBL" id="KAF1726345.1"/>
    </source>
</evidence>
<name>A0ABQ6ZJM2_9GAMM</name>
<reference evidence="1 2" key="1">
    <citation type="submission" date="2017-10" db="EMBL/GenBank/DDBJ databases">
        <title>Whole genome sequencing of members of genus Pseudoxanthomonas.</title>
        <authorList>
            <person name="Kumar S."/>
            <person name="Bansal K."/>
            <person name="Kaur A."/>
            <person name="Patil P."/>
            <person name="Sharma S."/>
            <person name="Patil P.B."/>
        </authorList>
    </citation>
    <scope>NUCLEOTIDE SEQUENCE [LARGE SCALE GENOMIC DNA]</scope>
    <source>
        <strain evidence="1 2">DSM 17109</strain>
    </source>
</reference>
<dbReference type="InterPro" id="IPR018550">
    <property type="entry name" value="Lipid-A_deacylase-rel"/>
</dbReference>
<organism evidence="1 2">
    <name type="scientific">Pseudoxanthomonas japonensis</name>
    <dbReference type="NCBI Taxonomy" id="69284"/>
    <lineage>
        <taxon>Bacteria</taxon>
        <taxon>Pseudomonadati</taxon>
        <taxon>Pseudomonadota</taxon>
        <taxon>Gammaproteobacteria</taxon>
        <taxon>Lysobacterales</taxon>
        <taxon>Lysobacteraceae</taxon>
        <taxon>Pseudoxanthomonas</taxon>
    </lineage>
</organism>
<gene>
    <name evidence="1" type="ORF">CSC78_04380</name>
</gene>
<protein>
    <submittedName>
        <fullName evidence="1">Acyloxyacyl hydrolase</fullName>
    </submittedName>
</protein>